<proteinExistence type="predicted"/>
<gene>
    <name evidence="4" type="ORF">LSAT_V11C500237480</name>
</gene>
<evidence type="ECO:0000256" key="2">
    <source>
        <dbReference type="SAM" id="MobiDB-lite"/>
    </source>
</evidence>
<sequence>MRIYKNFEFEKEILLVLIFLQKSPILFYPLPILTLSSSFFFETDFFWVSVSVSGFISKAIIQENEDPGMYHQSSQHFDLEQDNANLGFGGGEPTSWLSGEDLRPSSPSHRRNLSAFSNSTATTAAGNVDRLLFNDLVEIVPLVQSLIDRKATSSYTRRGSMIYTKTPSRESMSYKMTDAKGRNAQSIPGKKRRENGGGNEQDGGADGFSMFSSNAILTKEREELTELREKVEHLQKQLLEKDEILKSAEASKNEINSVHNTLDQMKNQLAEKDLLLRSTQAQLADLKGYNRLFTQIKLADKQAAVERLQWEATTSNNKVEKLQKDLNAFQGEMSSYTLLFESLSNDNYTLSDQEYDDITPDDAHLPEIDDMDISKMEEAQEAYMASIASAKEKQDEESIAMAANARLHLQSFVLRS</sequence>
<dbReference type="PANTHER" id="PTHR35502:SF2">
    <property type="entry name" value="PROTEIN MICROTUBULE BINDING PROTEIN 2C"/>
    <property type="match status" value="1"/>
</dbReference>
<reference evidence="4 5" key="1">
    <citation type="journal article" date="2017" name="Nat. Commun.">
        <title>Genome assembly with in vitro proximity ligation data and whole-genome triplication in lettuce.</title>
        <authorList>
            <person name="Reyes-Chin-Wo S."/>
            <person name="Wang Z."/>
            <person name="Yang X."/>
            <person name="Kozik A."/>
            <person name="Arikit S."/>
            <person name="Song C."/>
            <person name="Xia L."/>
            <person name="Froenicke L."/>
            <person name="Lavelle D.O."/>
            <person name="Truco M.J."/>
            <person name="Xia R."/>
            <person name="Zhu S."/>
            <person name="Xu C."/>
            <person name="Xu H."/>
            <person name="Xu X."/>
            <person name="Cox K."/>
            <person name="Korf I."/>
            <person name="Meyers B.C."/>
            <person name="Michelmore R.W."/>
        </authorList>
    </citation>
    <scope>NUCLEOTIDE SEQUENCE [LARGE SCALE GENOMIC DNA]</scope>
    <source>
        <strain evidence="5">cv. Salinas</strain>
        <tissue evidence="4">Seedlings</tissue>
    </source>
</reference>
<feature type="compositionally biased region" description="Gly residues" evidence="2">
    <location>
        <begin position="196"/>
        <end position="205"/>
    </location>
</feature>
<dbReference type="InterPro" id="IPR040289">
    <property type="entry name" value="MBP2C"/>
</dbReference>
<keyword evidence="5" id="KW-1185">Reference proteome</keyword>
<evidence type="ECO:0000256" key="3">
    <source>
        <dbReference type="SAM" id="Phobius"/>
    </source>
</evidence>
<name>A0A9R1VFH2_LACSA</name>
<organism evidence="4 5">
    <name type="scientific">Lactuca sativa</name>
    <name type="common">Garden lettuce</name>
    <dbReference type="NCBI Taxonomy" id="4236"/>
    <lineage>
        <taxon>Eukaryota</taxon>
        <taxon>Viridiplantae</taxon>
        <taxon>Streptophyta</taxon>
        <taxon>Embryophyta</taxon>
        <taxon>Tracheophyta</taxon>
        <taxon>Spermatophyta</taxon>
        <taxon>Magnoliopsida</taxon>
        <taxon>eudicotyledons</taxon>
        <taxon>Gunneridae</taxon>
        <taxon>Pentapetalae</taxon>
        <taxon>asterids</taxon>
        <taxon>campanulids</taxon>
        <taxon>Asterales</taxon>
        <taxon>Asteraceae</taxon>
        <taxon>Cichorioideae</taxon>
        <taxon>Cichorieae</taxon>
        <taxon>Lactucinae</taxon>
        <taxon>Lactuca</taxon>
    </lineage>
</organism>
<keyword evidence="3" id="KW-1133">Transmembrane helix</keyword>
<feature type="coiled-coil region" evidence="1">
    <location>
        <begin position="214"/>
        <end position="332"/>
    </location>
</feature>
<evidence type="ECO:0000313" key="5">
    <source>
        <dbReference type="Proteomes" id="UP000235145"/>
    </source>
</evidence>
<protein>
    <submittedName>
        <fullName evidence="4">Uncharacterized protein</fullName>
    </submittedName>
</protein>
<dbReference type="AlphaFoldDB" id="A0A9R1VFH2"/>
<comment type="caution">
    <text evidence="4">The sequence shown here is derived from an EMBL/GenBank/DDBJ whole genome shotgun (WGS) entry which is preliminary data.</text>
</comment>
<feature type="transmembrane region" description="Helical" evidence="3">
    <location>
        <begin position="12"/>
        <end position="33"/>
    </location>
</feature>
<dbReference type="Proteomes" id="UP000235145">
    <property type="component" value="Unassembled WGS sequence"/>
</dbReference>
<dbReference type="GO" id="GO:0008017">
    <property type="term" value="F:microtubule binding"/>
    <property type="evidence" value="ECO:0007669"/>
    <property type="project" value="InterPro"/>
</dbReference>
<feature type="region of interest" description="Disordered" evidence="2">
    <location>
        <begin position="177"/>
        <end position="205"/>
    </location>
</feature>
<keyword evidence="3" id="KW-0812">Transmembrane</keyword>
<dbReference type="EMBL" id="NBSK02000005">
    <property type="protein sequence ID" value="KAJ0203726.1"/>
    <property type="molecule type" value="Genomic_DNA"/>
</dbReference>
<keyword evidence="3" id="KW-0472">Membrane</keyword>
<accession>A0A9R1VFH2</accession>
<dbReference type="PANTHER" id="PTHR35502">
    <property type="entry name" value="PROTEIN MICROTUBULE BINDING PROTEIN 2C"/>
    <property type="match status" value="1"/>
</dbReference>
<dbReference type="GO" id="GO:0010497">
    <property type="term" value="P:plasmodesmata-mediated intercellular transport"/>
    <property type="evidence" value="ECO:0007669"/>
    <property type="project" value="InterPro"/>
</dbReference>
<keyword evidence="1" id="KW-0175">Coiled coil</keyword>
<evidence type="ECO:0000313" key="4">
    <source>
        <dbReference type="EMBL" id="KAJ0203726.1"/>
    </source>
</evidence>
<evidence type="ECO:0000256" key="1">
    <source>
        <dbReference type="SAM" id="Coils"/>
    </source>
</evidence>